<dbReference type="WBParaSite" id="PS1159_v2.g8636.t1">
    <property type="protein sequence ID" value="PS1159_v2.g8636.t1"/>
    <property type="gene ID" value="PS1159_v2.g8636"/>
</dbReference>
<evidence type="ECO:0000313" key="2">
    <source>
        <dbReference type="WBParaSite" id="PS1159_v2.g8636.t1"/>
    </source>
</evidence>
<dbReference type="Proteomes" id="UP000887580">
    <property type="component" value="Unplaced"/>
</dbReference>
<accession>A0AC35GTK8</accession>
<sequence length="892" mass="101557">MDQKLSTKVDNSIMDTTVDSSKADEIQRNSGVEQVVEFQQPDTSSANLLASRNSINVDPLSPQTTFQPGTQVVNPIIDTSGAEVVQQNSGVEQVVEFQPIDASANLLSPATNPINVDPPPNSRITRRFVKPMSQEAILQLQTRVENVVQPESASTSMVPPTMSFDFPSGRGNNGDRRQRGSNRKQSNCNNQLNGFNRNPKFNDFPEAQFEQPNVELNDKGWIIHDRGNKDHSPDFQADAVYNVSNGHDAWTCFENLEELTRAQKEIMKDVENKLKRDAQDNFFPFLQQFFEKKVSFIYEDSKRMDLLRKLLKQELEKASLNIPYLPCIIVNTQSDAETVEVVSVIQNFIQKIPFITLSDSSTIDEVEDATEQLFDKRIKILVVNSLCFVGKMDVYCDKVINYSAPTDIENFVLRMQNIKQYYECENFILTQIEVDLIYQFAEIFKGAGFHVPFQLKGFDVVPEGKTCPPLRDALINIYTGTQHDFLTFNRNQKYAAVANYLKQLKDHAFNGNSLPRVVIYTNGYEETAKLTTYLKERNIACASINYDSSERDIKSALSRFFAKTEWLLIISDLIVSEEDFMSDIVLNFSVPNIITEYVMRIHNIRHVAYDITYVSSYYDRFLLRNVANLLKSGHFEIPSTLKEINAWNNCGSSKIDCSVDTVISNIPDDALLISSTYEKFLMIEERDKLNNCFELLQENFKKVGGKNIELMPKTLIVVNTKKEAESLVDLLECSAYPCIYIPLNSAEEDIQQCSKYRINIIHENHCKSLKSLHYDYLVHYEMPNDVESYLLRLKQIQHEKSVVFATKGKDSEVMAGIINILASSEHISHFVNTLRENNEDGNAGNDNDDEMESKKKDDFETYEGDVVEFGENEDIEGNEKGSIVFDGIEDGI</sequence>
<name>A0AC35GTK8_9BILA</name>
<protein>
    <submittedName>
        <fullName evidence="2">Uncharacterized protein</fullName>
    </submittedName>
</protein>
<reference evidence="2" key="1">
    <citation type="submission" date="2022-11" db="UniProtKB">
        <authorList>
            <consortium name="WormBaseParasite"/>
        </authorList>
    </citation>
    <scope>IDENTIFICATION</scope>
</reference>
<evidence type="ECO:0000313" key="1">
    <source>
        <dbReference type="Proteomes" id="UP000887580"/>
    </source>
</evidence>
<proteinExistence type="predicted"/>
<organism evidence="1 2">
    <name type="scientific">Panagrolaimus sp. PS1159</name>
    <dbReference type="NCBI Taxonomy" id="55785"/>
    <lineage>
        <taxon>Eukaryota</taxon>
        <taxon>Metazoa</taxon>
        <taxon>Ecdysozoa</taxon>
        <taxon>Nematoda</taxon>
        <taxon>Chromadorea</taxon>
        <taxon>Rhabditida</taxon>
        <taxon>Tylenchina</taxon>
        <taxon>Panagrolaimomorpha</taxon>
        <taxon>Panagrolaimoidea</taxon>
        <taxon>Panagrolaimidae</taxon>
        <taxon>Panagrolaimus</taxon>
    </lineage>
</organism>